<feature type="region of interest" description="Disordered" evidence="4">
    <location>
        <begin position="61"/>
        <end position="110"/>
    </location>
</feature>
<protein>
    <recommendedName>
        <fullName evidence="10">Breast cancer anti-estrogen resistance protein 3</fullName>
    </recommendedName>
</protein>
<keyword evidence="1 3" id="KW-0727">SH2 domain</keyword>
<dbReference type="SUPFAM" id="SSF48366">
    <property type="entry name" value="Ras GEF"/>
    <property type="match status" value="1"/>
</dbReference>
<dbReference type="SMART" id="SM00252">
    <property type="entry name" value="SH2"/>
    <property type="match status" value="1"/>
</dbReference>
<organism evidence="8 9">
    <name type="scientific">Acipenser oxyrinchus oxyrinchus</name>
    <dbReference type="NCBI Taxonomy" id="40147"/>
    <lineage>
        <taxon>Eukaryota</taxon>
        <taxon>Metazoa</taxon>
        <taxon>Chordata</taxon>
        <taxon>Craniata</taxon>
        <taxon>Vertebrata</taxon>
        <taxon>Euteleostomi</taxon>
        <taxon>Actinopterygii</taxon>
        <taxon>Chondrostei</taxon>
        <taxon>Acipenseriformes</taxon>
        <taxon>Acipenseridae</taxon>
        <taxon>Acipenser</taxon>
    </lineage>
</organism>
<dbReference type="InterPro" id="IPR051853">
    <property type="entry name" value="SH2-Ras-GEF_adapter"/>
</dbReference>
<dbReference type="SUPFAM" id="SSF47769">
    <property type="entry name" value="SAM/Pointed domain"/>
    <property type="match status" value="1"/>
</dbReference>
<accession>A0AAD8CLL4</accession>
<dbReference type="GO" id="GO:0007264">
    <property type="term" value="P:small GTPase-mediated signal transduction"/>
    <property type="evidence" value="ECO:0007669"/>
    <property type="project" value="InterPro"/>
</dbReference>
<dbReference type="Pfam" id="PF00536">
    <property type="entry name" value="SAM_1"/>
    <property type="match status" value="1"/>
</dbReference>
<dbReference type="Proteomes" id="UP001230051">
    <property type="component" value="Unassembled WGS sequence"/>
</dbReference>
<dbReference type="PANTHER" id="PTHR14247">
    <property type="entry name" value="BREAST CANCER ANTI-ESTROGEN RESISTANCE PROTEIN 3 HOMOLOG-LIKE PROTEIN"/>
    <property type="match status" value="1"/>
</dbReference>
<dbReference type="PROSITE" id="PS50001">
    <property type="entry name" value="SH2"/>
    <property type="match status" value="1"/>
</dbReference>
<evidence type="ECO:0008006" key="10">
    <source>
        <dbReference type="Google" id="ProtNLM"/>
    </source>
</evidence>
<dbReference type="Gene3D" id="3.30.505.10">
    <property type="entry name" value="SH2 domain"/>
    <property type="match status" value="1"/>
</dbReference>
<dbReference type="CDD" id="cd10337">
    <property type="entry name" value="SH2_BCAR3"/>
    <property type="match status" value="1"/>
</dbReference>
<dbReference type="InterPro" id="IPR036964">
    <property type="entry name" value="RASGEF_cat_dom_sf"/>
</dbReference>
<evidence type="ECO:0000259" key="6">
    <source>
        <dbReference type="PROSITE" id="PS50009"/>
    </source>
</evidence>
<dbReference type="SMART" id="SM00147">
    <property type="entry name" value="RasGEF"/>
    <property type="match status" value="1"/>
</dbReference>
<feature type="compositionally biased region" description="Polar residues" evidence="4">
    <location>
        <begin position="128"/>
        <end position="205"/>
    </location>
</feature>
<feature type="domain" description="Ras-GEF" evidence="6">
    <location>
        <begin position="644"/>
        <end position="905"/>
    </location>
</feature>
<comment type="caution">
    <text evidence="8">The sequence shown here is derived from an EMBL/GenBank/DDBJ whole genome shotgun (WGS) entry which is preliminary data.</text>
</comment>
<dbReference type="Gene3D" id="1.10.840.10">
    <property type="entry name" value="Ras guanine-nucleotide exchange factors catalytic domain"/>
    <property type="match status" value="1"/>
</dbReference>
<dbReference type="InterPro" id="IPR036860">
    <property type="entry name" value="SH2_dom_sf"/>
</dbReference>
<dbReference type="InterPro" id="IPR001895">
    <property type="entry name" value="RASGEF_cat_dom"/>
</dbReference>
<dbReference type="FunFam" id="3.30.505.10:FF:000013">
    <property type="entry name" value="SH2 domain-containing protein 3C isoform X1"/>
    <property type="match status" value="1"/>
</dbReference>
<evidence type="ECO:0000256" key="1">
    <source>
        <dbReference type="ARBA" id="ARBA00022999"/>
    </source>
</evidence>
<feature type="compositionally biased region" description="Polar residues" evidence="4">
    <location>
        <begin position="440"/>
        <end position="460"/>
    </location>
</feature>
<dbReference type="Pfam" id="PF00017">
    <property type="entry name" value="SH2"/>
    <property type="match status" value="1"/>
</dbReference>
<dbReference type="InterPro" id="IPR000980">
    <property type="entry name" value="SH2"/>
</dbReference>
<feature type="compositionally biased region" description="Polar residues" evidence="4">
    <location>
        <begin position="482"/>
        <end position="491"/>
    </location>
</feature>
<evidence type="ECO:0000259" key="5">
    <source>
        <dbReference type="PROSITE" id="PS50001"/>
    </source>
</evidence>
<dbReference type="GO" id="GO:0001784">
    <property type="term" value="F:phosphotyrosine residue binding"/>
    <property type="evidence" value="ECO:0007669"/>
    <property type="project" value="InterPro"/>
</dbReference>
<dbReference type="InterPro" id="IPR044102">
    <property type="entry name" value="SH2_SHEP1/BCAR3/NSP1"/>
</dbReference>
<feature type="domain" description="SH2" evidence="5">
    <location>
        <begin position="269"/>
        <end position="368"/>
    </location>
</feature>
<feature type="region of interest" description="Disordered" evidence="4">
    <location>
        <begin position="380"/>
        <end position="531"/>
    </location>
</feature>
<evidence type="ECO:0000256" key="4">
    <source>
        <dbReference type="SAM" id="MobiDB-lite"/>
    </source>
</evidence>
<dbReference type="PANTHER" id="PTHR14247:SF11">
    <property type="entry name" value="SH2 DOMAIN-CONTAINING PROTEIN 3A"/>
    <property type="match status" value="1"/>
</dbReference>
<gene>
    <name evidence="8" type="ORF">AOXY_G29444</name>
</gene>
<keyword evidence="2" id="KW-0344">Guanine-nucleotide releasing factor</keyword>
<dbReference type="Pfam" id="PF00617">
    <property type="entry name" value="RasGEF"/>
    <property type="match status" value="1"/>
</dbReference>
<dbReference type="Gene3D" id="1.10.150.50">
    <property type="entry name" value="Transcription Factor, Ets-1"/>
    <property type="match status" value="1"/>
</dbReference>
<dbReference type="InterPro" id="IPR001660">
    <property type="entry name" value="SAM"/>
</dbReference>
<dbReference type="PRINTS" id="PR00401">
    <property type="entry name" value="SH2DOMAIN"/>
</dbReference>
<feature type="domain" description="SAM" evidence="7">
    <location>
        <begin position="2"/>
        <end position="65"/>
    </location>
</feature>
<dbReference type="AlphaFoldDB" id="A0AAD8CLL4"/>
<dbReference type="PROSITE" id="PS50105">
    <property type="entry name" value="SAM_DOMAIN"/>
    <property type="match status" value="1"/>
</dbReference>
<dbReference type="GO" id="GO:0005085">
    <property type="term" value="F:guanyl-nucleotide exchange factor activity"/>
    <property type="evidence" value="ECO:0007669"/>
    <property type="project" value="UniProtKB-KW"/>
</dbReference>
<dbReference type="SUPFAM" id="SSF55550">
    <property type="entry name" value="SH2 domain"/>
    <property type="match status" value="1"/>
</dbReference>
<evidence type="ECO:0000313" key="9">
    <source>
        <dbReference type="Proteomes" id="UP001230051"/>
    </source>
</evidence>
<evidence type="ECO:0000256" key="3">
    <source>
        <dbReference type="PROSITE-ProRule" id="PRU00191"/>
    </source>
</evidence>
<reference evidence="8" key="1">
    <citation type="submission" date="2022-02" db="EMBL/GenBank/DDBJ databases">
        <title>Atlantic sturgeon de novo genome assembly.</title>
        <authorList>
            <person name="Stock M."/>
            <person name="Klopp C."/>
            <person name="Guiguen Y."/>
            <person name="Cabau C."/>
            <person name="Parinello H."/>
            <person name="Santidrian Yebra-Pimentel E."/>
            <person name="Kuhl H."/>
            <person name="Dirks R.P."/>
            <person name="Guessner J."/>
            <person name="Wuertz S."/>
            <person name="Du K."/>
            <person name="Schartl M."/>
        </authorList>
    </citation>
    <scope>NUCLEOTIDE SEQUENCE</scope>
    <source>
        <strain evidence="8">STURGEONOMICS-FGT-2020</strain>
        <tissue evidence="8">Whole blood</tissue>
    </source>
</reference>
<proteinExistence type="predicted"/>
<evidence type="ECO:0000256" key="2">
    <source>
        <dbReference type="PROSITE-ProRule" id="PRU00168"/>
    </source>
</evidence>
<evidence type="ECO:0000259" key="7">
    <source>
        <dbReference type="PROSITE" id="PS50105"/>
    </source>
</evidence>
<feature type="region of interest" description="Disordered" evidence="4">
    <location>
        <begin position="124"/>
        <end position="207"/>
    </location>
</feature>
<evidence type="ECO:0000313" key="8">
    <source>
        <dbReference type="EMBL" id="KAK1153773.1"/>
    </source>
</evidence>
<feature type="compositionally biased region" description="Polar residues" evidence="4">
    <location>
        <begin position="380"/>
        <end position="390"/>
    </location>
</feature>
<dbReference type="InterPro" id="IPR013761">
    <property type="entry name" value="SAM/pointed_sf"/>
</dbReference>
<dbReference type="EMBL" id="JAGXEW010000039">
    <property type="protein sequence ID" value="KAK1153773.1"/>
    <property type="molecule type" value="Genomic_DNA"/>
</dbReference>
<name>A0AAD8CLL4_ACIOX</name>
<dbReference type="InterPro" id="IPR023578">
    <property type="entry name" value="Ras_GEF_dom_sf"/>
</dbReference>
<dbReference type="CDD" id="cd09487">
    <property type="entry name" value="SAM_superfamily"/>
    <property type="match status" value="1"/>
</dbReference>
<dbReference type="PROSITE" id="PS50009">
    <property type="entry name" value="RASGEF_CAT"/>
    <property type="match status" value="1"/>
</dbReference>
<keyword evidence="9" id="KW-1185">Reference proteome</keyword>
<sequence>MNNRSSISWWLGQLGLSQYSKVLEKEYYGLEGLLCVTDADLREAGVENQTDRELILSHIKQHHHNESQHRGAGSPGPHCSPAPRRVSRKHSLGSSLDLLRSPKRSSGHGFSLFRQSILPRLRKKDKTSSCIQLPTLQERQSTATSTLRHPSTLQERQSTATSTLRHPSTLQERQSTATSTLSHPSTLQERQSTATSTLRNPSTRVADTEETQLLTELLHNSRRKSVDAHPSPVKAAFEKCGMDSTKEKLKKELEEELKLSSEDLRSHAWYHGKTRREAAEALLETDGEFLIRDSQSSPGDYVLTCQWRDQPMHFRIIRVVLRPKKGYSRMLFQFEQDQFDNVPALVRCHVGNRKPISDKSGAIISQPITRSVPLRVIEEQQGSRAPQGNSEEQHPSDKKPKRLSLNGGQQDIIMNGNLLRNKDKSGSHPGNLEDLGRRPSLQSAQSDSNLRSGATQTSHSNRAEPPPPSPVFRTGSEPLLSPNLTRASVQPQGGPVLRGSDGQLHSRAPPKPLRIPSVIFTNPPPEHRQQNPEDYYGELVPRAALAGKGHVDRLAVEERWQSRARMTDTSFQFLDAVSPTLSAFCEQEEGGEEGGEDPHFVRPQIEIVSSFQPSCFQSLLLPENNKPLEPSVLKRLKEVFAGSDARTTALHILKVDCQVARMMGVTKEQRQLMGVGSGLELLTLPHGHQLRLDLLERHHLIALGIAVDVLGCTGTVSQRASVLNKVIQLSAELKNTVGDLYAFSAVMKALEMPQIASLEMTWRALRRNHTESAIAFEKQLKPFYKALNQGKDETPLSRTAVPHILPLVKLMEGVGLGEDTEESCEQLLKTLAAARAITLNAGLYSSYASSLLKDFKPKEELLEVFKTEFALRLFWGFKGAEAKQEERYQKFDKILSVLAGKLETGAASEL</sequence>